<dbReference type="InterPro" id="IPR029052">
    <property type="entry name" value="Metallo-depent_PP-like"/>
</dbReference>
<evidence type="ECO:0000313" key="5">
    <source>
        <dbReference type="Proteomes" id="UP000242444"/>
    </source>
</evidence>
<feature type="region of interest" description="Disordered" evidence="1">
    <location>
        <begin position="487"/>
        <end position="511"/>
    </location>
</feature>
<dbReference type="Pfam" id="PF09423">
    <property type="entry name" value="PhoD"/>
    <property type="match status" value="1"/>
</dbReference>
<dbReference type="InterPro" id="IPR038607">
    <property type="entry name" value="PhoD-like_sf"/>
</dbReference>
<dbReference type="InterPro" id="IPR052900">
    <property type="entry name" value="Phospholipid_Metab_Enz"/>
</dbReference>
<dbReference type="SUPFAM" id="SSF56300">
    <property type="entry name" value="Metallo-dependent phosphatases"/>
    <property type="match status" value="1"/>
</dbReference>
<dbReference type="InterPro" id="IPR032093">
    <property type="entry name" value="PhoD_N"/>
</dbReference>
<dbReference type="InterPro" id="IPR006311">
    <property type="entry name" value="TAT_signal"/>
</dbReference>
<name>A0A263CYU1_9PSEU</name>
<dbReference type="RefSeq" id="WP_094864749.1">
    <property type="nucleotide sequence ID" value="NZ_NKYE01000015.1"/>
</dbReference>
<sequence length="511" mass="56964">MPINRRDLLRGAAAAGMLGAAWPLSDALTPAQAEAAARDLGVRWDEAPFTLGVASGDPLPDSVILWTRLAPEPLAEEQSLPDTVEVDWVVARDRELRRVVCSGTVAATAGQAHSVHVPVHGLEPGGRYYYSFRALGRRSRIGRTRTAPVGPVPRVRFASANCQAFHDGFYAAHRGIARENLDFVVHLGDYIYEHGQVGGTPVRDHEGPEVLTLPDYRRRHALYKGDPSLRAAHAAHPWYLTWDDHEVVNDYSGTTPSLRARRAAAYQAWFEHLPVRDGTPAAPRIHQRRQWGDLLELSILDLRQYRSEQNLPGGTILGAEQKAWLYDNLDDAGDSWHCWVNSIMLSRLAKPDGGYYFTDQWDGFVSERREVLTRVHDAGLRDLVVITGDWHSAFVDDIRPDFDEPDTPVIGTEFTAHSVTSGAYSAEWNAENGPVMGAANPHLKYFEGNRYGYDVYEVTPHRWSTHMRVIGDRAHANSPVRTLTTFHVDRGTPGSHEDPATAGSPAQYRRR</sequence>
<proteinExistence type="predicted"/>
<dbReference type="OrthoDB" id="327733at2"/>
<feature type="compositionally biased region" description="Basic and acidic residues" evidence="1">
    <location>
        <begin position="487"/>
        <end position="499"/>
    </location>
</feature>
<dbReference type="CDD" id="cd07389">
    <property type="entry name" value="MPP_PhoD"/>
    <property type="match status" value="1"/>
</dbReference>
<accession>A0A263CYU1</accession>
<dbReference type="Gene3D" id="3.60.21.70">
    <property type="entry name" value="PhoD-like phosphatase"/>
    <property type="match status" value="1"/>
</dbReference>
<dbReference type="PROSITE" id="PS51318">
    <property type="entry name" value="TAT"/>
    <property type="match status" value="1"/>
</dbReference>
<dbReference type="EMBL" id="NKYE01000015">
    <property type="protein sequence ID" value="OZM71129.1"/>
    <property type="molecule type" value="Genomic_DNA"/>
</dbReference>
<dbReference type="Gene3D" id="2.60.40.380">
    <property type="entry name" value="Purple acid phosphatase-like, N-terminal"/>
    <property type="match status" value="1"/>
</dbReference>
<dbReference type="AlphaFoldDB" id="A0A263CYU1"/>
<evidence type="ECO:0000313" key="4">
    <source>
        <dbReference type="EMBL" id="OZM71129.1"/>
    </source>
</evidence>
<evidence type="ECO:0000256" key="1">
    <source>
        <dbReference type="SAM" id="MobiDB-lite"/>
    </source>
</evidence>
<dbReference type="Proteomes" id="UP000242444">
    <property type="component" value="Unassembled WGS sequence"/>
</dbReference>
<gene>
    <name evidence="4" type="ORF">CFN78_21950</name>
</gene>
<dbReference type="PANTHER" id="PTHR43606:SF2">
    <property type="entry name" value="ALKALINE PHOSPHATASE FAMILY PROTEIN (AFU_ORTHOLOGUE AFUA_5G03860)"/>
    <property type="match status" value="1"/>
</dbReference>
<keyword evidence="5" id="KW-1185">Reference proteome</keyword>
<evidence type="ECO:0000259" key="2">
    <source>
        <dbReference type="Pfam" id="PF09423"/>
    </source>
</evidence>
<evidence type="ECO:0000259" key="3">
    <source>
        <dbReference type="Pfam" id="PF16655"/>
    </source>
</evidence>
<feature type="domain" description="Phospholipase D N-terminal" evidence="3">
    <location>
        <begin position="51"/>
        <end position="146"/>
    </location>
</feature>
<dbReference type="InterPro" id="IPR018946">
    <property type="entry name" value="PhoD-like_MPP"/>
</dbReference>
<reference evidence="4 5" key="1">
    <citation type="submission" date="2017-07" db="EMBL/GenBank/DDBJ databases">
        <title>Amycolatopsis antarcticus sp. nov., isolated from the surface of an Antarcticus brown macroalga.</title>
        <authorList>
            <person name="Wang J."/>
            <person name="Leiva S."/>
            <person name="Huang J."/>
            <person name="Huang Y."/>
        </authorList>
    </citation>
    <scope>NUCLEOTIDE SEQUENCE [LARGE SCALE GENOMIC DNA]</scope>
    <source>
        <strain evidence="4 5">AU-G6</strain>
    </source>
</reference>
<protein>
    <submittedName>
        <fullName evidence="4">Metallophosphatase</fullName>
    </submittedName>
</protein>
<feature type="domain" description="PhoD-like phosphatase metallophosphatase" evidence="2">
    <location>
        <begin position="157"/>
        <end position="466"/>
    </location>
</feature>
<comment type="caution">
    <text evidence="4">The sequence shown here is derived from an EMBL/GenBank/DDBJ whole genome shotgun (WGS) entry which is preliminary data.</text>
</comment>
<dbReference type="PANTHER" id="PTHR43606">
    <property type="entry name" value="PHOSPHATASE, PUTATIVE (AFU_ORTHOLOGUE AFUA_6G08710)-RELATED"/>
    <property type="match status" value="1"/>
</dbReference>
<dbReference type="Pfam" id="PF16655">
    <property type="entry name" value="PhoD_N"/>
    <property type="match status" value="1"/>
</dbReference>
<organism evidence="4 5">
    <name type="scientific">Amycolatopsis antarctica</name>
    <dbReference type="NCBI Taxonomy" id="1854586"/>
    <lineage>
        <taxon>Bacteria</taxon>
        <taxon>Bacillati</taxon>
        <taxon>Actinomycetota</taxon>
        <taxon>Actinomycetes</taxon>
        <taxon>Pseudonocardiales</taxon>
        <taxon>Pseudonocardiaceae</taxon>
        <taxon>Amycolatopsis</taxon>
    </lineage>
</organism>
<dbReference type="InParanoid" id="A0A263CYU1"/>